<evidence type="ECO:0000256" key="1">
    <source>
        <dbReference type="ARBA" id="ARBA00011764"/>
    </source>
</evidence>
<evidence type="ECO:0000256" key="3">
    <source>
        <dbReference type="ARBA" id="ARBA00023015"/>
    </source>
</evidence>
<keyword evidence="3" id="KW-0805">Transcription regulation</keyword>
<evidence type="ECO:0000256" key="4">
    <source>
        <dbReference type="ARBA" id="ARBA00023163"/>
    </source>
</evidence>
<comment type="function">
    <text evidence="5">Involved in transvection phenomena (= synapsis-dependent gene expression), where the synaptic pairing of chromosomes carrying genes with which zeste interacts influences the expression of these genes. Zeste binds to DNA and stimulates transcription from a nearby promoter.</text>
</comment>
<dbReference type="EMBL" id="GBHO01015568">
    <property type="protein sequence ID" value="JAG28036.1"/>
    <property type="molecule type" value="Transcribed_RNA"/>
</dbReference>
<evidence type="ECO:0000256" key="2">
    <source>
        <dbReference type="ARBA" id="ARBA00016807"/>
    </source>
</evidence>
<keyword evidence="4" id="KW-0804">Transcription</keyword>
<evidence type="ECO:0000256" key="5">
    <source>
        <dbReference type="ARBA" id="ARBA00025466"/>
    </source>
</evidence>
<feature type="domain" description="Myb/SANT-like DNA-binding" evidence="6">
    <location>
        <begin position="8"/>
        <end position="84"/>
    </location>
</feature>
<organism evidence="8">
    <name type="scientific">Lygus hesperus</name>
    <name type="common">Western plant bug</name>
    <dbReference type="NCBI Taxonomy" id="30085"/>
    <lineage>
        <taxon>Eukaryota</taxon>
        <taxon>Metazoa</taxon>
        <taxon>Ecdysozoa</taxon>
        <taxon>Arthropoda</taxon>
        <taxon>Hexapoda</taxon>
        <taxon>Insecta</taxon>
        <taxon>Pterygota</taxon>
        <taxon>Neoptera</taxon>
        <taxon>Paraneoptera</taxon>
        <taxon>Hemiptera</taxon>
        <taxon>Heteroptera</taxon>
        <taxon>Panheteroptera</taxon>
        <taxon>Cimicomorpha</taxon>
        <taxon>Miridae</taxon>
        <taxon>Mirini</taxon>
        <taxon>Lygus</taxon>
    </lineage>
</organism>
<reference evidence="8" key="2">
    <citation type="submission" date="2014-07" db="EMBL/GenBank/DDBJ databases">
        <authorList>
            <person name="Hull J."/>
        </authorList>
    </citation>
    <scope>NUCLEOTIDE SEQUENCE</scope>
</reference>
<sequence>NTQGPRKRSPNFSIEEKYLLLNVVCNYLSVVECKNNDKVTNKQKHETWIKIEEEFNKKANSPTAVYRSGEVLRSLYASLKKYARCVRLKRPGYDVPKSSAVEKTLLSMIEQCATGIVVSESMKQNVKQENVK</sequence>
<dbReference type="EMBL" id="GBHO01015566">
    <property type="protein sequence ID" value="JAG28038.1"/>
    <property type="molecule type" value="Transcribed_RNA"/>
</dbReference>
<dbReference type="Pfam" id="PF13873">
    <property type="entry name" value="Myb_DNA-bind_5"/>
    <property type="match status" value="1"/>
</dbReference>
<dbReference type="InterPro" id="IPR028002">
    <property type="entry name" value="Myb_DNA-bind_5"/>
</dbReference>
<dbReference type="PANTHER" id="PTHR21411:SF0">
    <property type="entry name" value="REGULATORY PROTEIN ZESTE"/>
    <property type="match status" value="1"/>
</dbReference>
<dbReference type="AlphaFoldDB" id="A0A0A9YAB2"/>
<accession>A0A0A9YAB2</accession>
<reference evidence="8" key="1">
    <citation type="journal article" date="2014" name="PLoS ONE">
        <title>Transcriptome-Based Identification of ABC Transporters in the Western Tarnished Plant Bug Lygus hesperus.</title>
        <authorList>
            <person name="Hull J.J."/>
            <person name="Chaney K."/>
            <person name="Geib S.M."/>
            <person name="Fabrick J.A."/>
            <person name="Brent C.S."/>
            <person name="Walsh D."/>
            <person name="Lavine L.C."/>
        </authorList>
    </citation>
    <scope>NUCLEOTIDE SEQUENCE</scope>
</reference>
<feature type="non-terminal residue" evidence="8">
    <location>
        <position position="1"/>
    </location>
</feature>
<evidence type="ECO:0000313" key="8">
    <source>
        <dbReference type="EMBL" id="JAG28038.1"/>
    </source>
</evidence>
<evidence type="ECO:0000313" key="7">
    <source>
        <dbReference type="EMBL" id="JAG28036.1"/>
    </source>
</evidence>
<protein>
    <recommendedName>
        <fullName evidence="2">Regulatory protein zeste</fullName>
    </recommendedName>
</protein>
<comment type="subunit">
    <text evidence="1">Self-associates forming complexes of several hundred monomers.</text>
</comment>
<evidence type="ECO:0000259" key="6">
    <source>
        <dbReference type="Pfam" id="PF13873"/>
    </source>
</evidence>
<proteinExistence type="predicted"/>
<dbReference type="PANTHER" id="PTHR21411">
    <property type="entry name" value="APONTIC"/>
    <property type="match status" value="1"/>
</dbReference>
<gene>
    <name evidence="8" type="primary">Fsbp_0</name>
    <name evidence="7" type="synonym">Fsbp_1</name>
    <name evidence="7" type="ORF">CM83_24926</name>
    <name evidence="8" type="ORF">CM83_24928</name>
</gene>
<name>A0A0A9YAB2_LYGHE</name>